<evidence type="ECO:0000256" key="1">
    <source>
        <dbReference type="RuleBase" id="RU363076"/>
    </source>
</evidence>
<keyword evidence="4" id="KW-1185">Reference proteome</keyword>
<comment type="similarity">
    <text evidence="1">Belongs to the SURF1 family.</text>
</comment>
<feature type="transmembrane region" description="Helical" evidence="1">
    <location>
        <begin position="12"/>
        <end position="32"/>
    </location>
</feature>
<name>A0A7G9R2M6_9MICO</name>
<dbReference type="RefSeq" id="WP_166104532.1">
    <property type="nucleotide sequence ID" value="NZ_BMMY01000004.1"/>
</dbReference>
<evidence type="ECO:0000313" key="4">
    <source>
        <dbReference type="Proteomes" id="UP000515976"/>
    </source>
</evidence>
<reference evidence="3 4" key="1">
    <citation type="submission" date="2020-08" db="EMBL/GenBank/DDBJ databases">
        <title>Genome sequence of Phycicoccus endophyticus JCM 31784T.</title>
        <authorList>
            <person name="Hyun D.-W."/>
            <person name="Bae J.-W."/>
        </authorList>
    </citation>
    <scope>NUCLEOTIDE SEQUENCE [LARGE SCALE GENOMIC DNA]</scope>
    <source>
        <strain evidence="3 4">JCM 31784</strain>
    </source>
</reference>
<keyword evidence="1" id="KW-0472">Membrane</keyword>
<dbReference type="AlphaFoldDB" id="A0A7G9R2M6"/>
<evidence type="ECO:0000313" key="3">
    <source>
        <dbReference type="EMBL" id="QNN49851.1"/>
    </source>
</evidence>
<feature type="transmembrane region" description="Helical" evidence="1">
    <location>
        <begin position="207"/>
        <end position="225"/>
    </location>
</feature>
<feature type="region of interest" description="Disordered" evidence="2">
    <location>
        <begin position="124"/>
        <end position="150"/>
    </location>
</feature>
<dbReference type="EMBL" id="CP060712">
    <property type="protein sequence ID" value="QNN49851.1"/>
    <property type="molecule type" value="Genomic_DNA"/>
</dbReference>
<dbReference type="GO" id="GO:0005886">
    <property type="term" value="C:plasma membrane"/>
    <property type="evidence" value="ECO:0007669"/>
    <property type="project" value="UniProtKB-SubCell"/>
</dbReference>
<comment type="subcellular location">
    <subcellularLocation>
        <location evidence="1">Cell membrane</location>
        <topology evidence="1">Multi-pass membrane protein</topology>
    </subcellularLocation>
</comment>
<accession>A0A7G9R2M6</accession>
<keyword evidence="1" id="KW-0812">Transmembrane</keyword>
<protein>
    <recommendedName>
        <fullName evidence="1">SURF1-like protein</fullName>
    </recommendedName>
</protein>
<dbReference type="Proteomes" id="UP000515976">
    <property type="component" value="Chromosome"/>
</dbReference>
<dbReference type="PROSITE" id="PS50895">
    <property type="entry name" value="SURF1"/>
    <property type="match status" value="1"/>
</dbReference>
<dbReference type="CDD" id="cd06662">
    <property type="entry name" value="SURF1"/>
    <property type="match status" value="1"/>
</dbReference>
<sequence length="252" mass="27012">MLRTALTPRYLGLLVLVLVVGVVFVQLGRWQLGVAQGSAREEAVDSALRAPTVALTEVLTPHTDFPGELSSRSVSATGHYTEGQLLVPQRRLEGRTGFWVLTPFVVERTGATLPVLRAFVTDPAQAGTPPSGTLTVEGGLAPPESPTDDPGVAGQIGSVDTSVLVNTWPGALYNAFLFLQEESPATGAGLTRVPTPLAPTGLNWRNAAYAVQWWVFALFALWLWWRMVREEHRRAGAGTPAPAGDNGVREHS</sequence>
<organism evidence="3 4">
    <name type="scientific">Phycicoccus endophyticus</name>
    <dbReference type="NCBI Taxonomy" id="1690220"/>
    <lineage>
        <taxon>Bacteria</taxon>
        <taxon>Bacillati</taxon>
        <taxon>Actinomycetota</taxon>
        <taxon>Actinomycetes</taxon>
        <taxon>Micrococcales</taxon>
        <taxon>Intrasporangiaceae</taxon>
        <taxon>Phycicoccus</taxon>
    </lineage>
</organism>
<keyword evidence="1" id="KW-1133">Transmembrane helix</keyword>
<dbReference type="Pfam" id="PF02104">
    <property type="entry name" value="SURF1"/>
    <property type="match status" value="1"/>
</dbReference>
<dbReference type="KEGG" id="pei:H9L10_01805"/>
<gene>
    <name evidence="3" type="ORF">H9L10_01805</name>
</gene>
<dbReference type="InterPro" id="IPR002994">
    <property type="entry name" value="Surf1/Shy1"/>
</dbReference>
<evidence type="ECO:0000256" key="2">
    <source>
        <dbReference type="SAM" id="MobiDB-lite"/>
    </source>
</evidence>
<keyword evidence="1" id="KW-1003">Cell membrane</keyword>
<proteinExistence type="inferred from homology"/>